<keyword evidence="7 10" id="KW-0472">Membrane</keyword>
<feature type="domain" description="Major facilitator superfamily (MFS) profile" evidence="11">
    <location>
        <begin position="32"/>
        <end position="459"/>
    </location>
</feature>
<dbReference type="FunFam" id="1.20.1250.20:FF:000109">
    <property type="entry name" value="Putative vesicular acetylcholine transporter"/>
    <property type="match status" value="1"/>
</dbReference>
<feature type="compositionally biased region" description="Low complexity" evidence="9">
    <location>
        <begin position="547"/>
        <end position="559"/>
    </location>
</feature>
<feature type="transmembrane region" description="Helical" evidence="10">
    <location>
        <begin position="397"/>
        <end position="417"/>
    </location>
</feature>
<dbReference type="InterPro" id="IPR011701">
    <property type="entry name" value="MFS"/>
</dbReference>
<feature type="transmembrane region" description="Helical" evidence="10">
    <location>
        <begin position="224"/>
        <end position="244"/>
    </location>
</feature>
<sequence length="585" mass="65029">MTVIPVINLDVAQVWRRVNDKLEHPESQRKMVLVIVCVALLLDNMLYMVIVPIIPDYLRYIGAWKMHTEKGGMVWDNSSALPGSNASYWRRTKDRIVYEGEDSAVGVLFASKAIVQLFINPFSGAIIDRIGYDTPMMIGLTIMFISTAMFACGQSYGVLFFARSLQGVGSAFADTGGLAMIADRFTEEEARSKAIGIAQAFISFGSLVAPPFGGLLYEFAGKEVPFIVLSMVSLLDGFALLFVMRPVKEAMKQQGVERPNGTPIYRLFIDKYIFVCAGTLVMANVSLAFLEPTITLWMENTMDNVDEWQMGLIWLPAFIPHVFGVYTTVKLCKKYPKYQWLLAATGLALEGISSIIVPFSTNFWVLMIPLSGICFGIAQVDTSLLPMLGHLVDTRYVSVYGSIYAIADISYSLAYAIGPIIAGGIVDSMGFTGLNMIIAVTNLAYVPAILMLRHVYDYDTFENEQIVLDEVPSAQYKTFTMDNGNAVSLHTTAESSNLEPDLFQSQQQQQQQQEPQLFQADPRAPQQPIRDTNPFRQPQPMSNSSANNLQGQQLQNQQGVRKQKGNKSYRSSTDMEKMINSSDED</sequence>
<dbReference type="InterPro" id="IPR050930">
    <property type="entry name" value="MFS_Vesicular_Transporter"/>
</dbReference>
<dbReference type="Gene3D" id="1.20.1250.20">
    <property type="entry name" value="MFS general substrate transporter like domains"/>
    <property type="match status" value="1"/>
</dbReference>
<protein>
    <submittedName>
        <fullName evidence="12">Vesicular acetylcholine transporter</fullName>
    </submittedName>
</protein>
<dbReference type="PANTHER" id="PTHR23506:SF13">
    <property type="entry name" value="VESICULAR ACETYLCHOLINE TRANSPORTER"/>
    <property type="match status" value="1"/>
</dbReference>
<dbReference type="Pfam" id="PF07690">
    <property type="entry name" value="MFS_1"/>
    <property type="match status" value="1"/>
</dbReference>
<dbReference type="GO" id="GO:0030122">
    <property type="term" value="C:AP-2 adaptor complex"/>
    <property type="evidence" value="ECO:0007669"/>
    <property type="project" value="TreeGrafter"/>
</dbReference>
<evidence type="ECO:0000256" key="10">
    <source>
        <dbReference type="SAM" id="Phobius"/>
    </source>
</evidence>
<keyword evidence="4 10" id="KW-0812">Transmembrane</keyword>
<keyword evidence="3" id="KW-0813">Transport</keyword>
<gene>
    <name evidence="12" type="primary">VAChT</name>
    <name evidence="12" type="ORF">CDAR_388251</name>
</gene>
<dbReference type="EMBL" id="BPLQ01014489">
    <property type="protein sequence ID" value="GIY80175.1"/>
    <property type="molecule type" value="Genomic_DNA"/>
</dbReference>
<feature type="transmembrane region" description="Helical" evidence="10">
    <location>
        <begin position="138"/>
        <end position="162"/>
    </location>
</feature>
<dbReference type="GO" id="GO:0005277">
    <property type="term" value="F:acetylcholine transmembrane transporter activity"/>
    <property type="evidence" value="ECO:0007669"/>
    <property type="project" value="TreeGrafter"/>
</dbReference>
<feature type="compositionally biased region" description="Polar residues" evidence="9">
    <location>
        <begin position="534"/>
        <end position="546"/>
    </location>
</feature>
<evidence type="ECO:0000256" key="8">
    <source>
        <dbReference type="ARBA" id="ARBA00023180"/>
    </source>
</evidence>
<dbReference type="SUPFAM" id="SSF103473">
    <property type="entry name" value="MFS general substrate transporter"/>
    <property type="match status" value="1"/>
</dbReference>
<evidence type="ECO:0000313" key="12">
    <source>
        <dbReference type="EMBL" id="GIY80175.1"/>
    </source>
</evidence>
<dbReference type="GO" id="GO:0007268">
    <property type="term" value="P:chemical synaptic transmission"/>
    <property type="evidence" value="ECO:0007669"/>
    <property type="project" value="TreeGrafter"/>
</dbReference>
<evidence type="ECO:0000256" key="4">
    <source>
        <dbReference type="ARBA" id="ARBA00022692"/>
    </source>
</evidence>
<evidence type="ECO:0000259" key="11">
    <source>
        <dbReference type="PROSITE" id="PS50850"/>
    </source>
</evidence>
<feature type="transmembrane region" description="Helical" evidence="10">
    <location>
        <begin position="194"/>
        <end position="212"/>
    </location>
</feature>
<comment type="caution">
    <text evidence="12">The sequence shown here is derived from an EMBL/GenBank/DDBJ whole genome shotgun (WGS) entry which is preliminary data.</text>
</comment>
<organism evidence="12 13">
    <name type="scientific">Caerostris darwini</name>
    <dbReference type="NCBI Taxonomy" id="1538125"/>
    <lineage>
        <taxon>Eukaryota</taxon>
        <taxon>Metazoa</taxon>
        <taxon>Ecdysozoa</taxon>
        <taxon>Arthropoda</taxon>
        <taxon>Chelicerata</taxon>
        <taxon>Arachnida</taxon>
        <taxon>Araneae</taxon>
        <taxon>Araneomorphae</taxon>
        <taxon>Entelegynae</taxon>
        <taxon>Araneoidea</taxon>
        <taxon>Araneidae</taxon>
        <taxon>Caerostris</taxon>
    </lineage>
</organism>
<dbReference type="InterPro" id="IPR036259">
    <property type="entry name" value="MFS_trans_sf"/>
</dbReference>
<evidence type="ECO:0000256" key="9">
    <source>
        <dbReference type="SAM" id="MobiDB-lite"/>
    </source>
</evidence>
<evidence type="ECO:0000256" key="1">
    <source>
        <dbReference type="ARBA" id="ARBA00004141"/>
    </source>
</evidence>
<evidence type="ECO:0000256" key="6">
    <source>
        <dbReference type="ARBA" id="ARBA00022989"/>
    </source>
</evidence>
<proteinExistence type="inferred from homology"/>
<evidence type="ECO:0000313" key="13">
    <source>
        <dbReference type="Proteomes" id="UP001054837"/>
    </source>
</evidence>
<keyword evidence="5" id="KW-0532">Neurotransmitter transport</keyword>
<feature type="transmembrane region" description="Helical" evidence="10">
    <location>
        <begin position="31"/>
        <end position="54"/>
    </location>
</feature>
<feature type="transmembrane region" description="Helical" evidence="10">
    <location>
        <begin position="310"/>
        <end position="328"/>
    </location>
</feature>
<evidence type="ECO:0000256" key="3">
    <source>
        <dbReference type="ARBA" id="ARBA00022448"/>
    </source>
</evidence>
<name>A0AAV4WFS3_9ARAC</name>
<keyword evidence="13" id="KW-1185">Reference proteome</keyword>
<feature type="compositionally biased region" description="Low complexity" evidence="9">
    <location>
        <begin position="504"/>
        <end position="519"/>
    </location>
</feature>
<evidence type="ECO:0000256" key="2">
    <source>
        <dbReference type="ARBA" id="ARBA00006829"/>
    </source>
</evidence>
<reference evidence="12 13" key="1">
    <citation type="submission" date="2021-06" db="EMBL/GenBank/DDBJ databases">
        <title>Caerostris darwini draft genome.</title>
        <authorList>
            <person name="Kono N."/>
            <person name="Arakawa K."/>
        </authorList>
    </citation>
    <scope>NUCLEOTIDE SEQUENCE [LARGE SCALE GENOMIC DNA]</scope>
</reference>
<dbReference type="Proteomes" id="UP001054837">
    <property type="component" value="Unassembled WGS sequence"/>
</dbReference>
<feature type="transmembrane region" description="Helical" evidence="10">
    <location>
        <begin position="363"/>
        <end position="385"/>
    </location>
</feature>
<feature type="region of interest" description="Disordered" evidence="9">
    <location>
        <begin position="500"/>
        <end position="585"/>
    </location>
</feature>
<feature type="transmembrane region" description="Helical" evidence="10">
    <location>
        <begin position="340"/>
        <end position="357"/>
    </location>
</feature>
<dbReference type="GO" id="GO:0030121">
    <property type="term" value="C:AP-1 adaptor complex"/>
    <property type="evidence" value="ECO:0007669"/>
    <property type="project" value="TreeGrafter"/>
</dbReference>
<feature type="transmembrane region" description="Helical" evidence="10">
    <location>
        <begin position="429"/>
        <end position="452"/>
    </location>
</feature>
<comment type="subcellular location">
    <subcellularLocation>
        <location evidence="1">Membrane</location>
        <topology evidence="1">Multi-pass membrane protein</topology>
    </subcellularLocation>
</comment>
<dbReference type="CDD" id="cd17383">
    <property type="entry name" value="MFS_SLC18A3_VAChT"/>
    <property type="match status" value="1"/>
</dbReference>
<dbReference type="GO" id="GO:0043195">
    <property type="term" value="C:terminal bouton"/>
    <property type="evidence" value="ECO:0007669"/>
    <property type="project" value="TreeGrafter"/>
</dbReference>
<feature type="transmembrane region" description="Helical" evidence="10">
    <location>
        <begin position="272"/>
        <end position="290"/>
    </location>
</feature>
<evidence type="ECO:0000256" key="5">
    <source>
        <dbReference type="ARBA" id="ARBA00022775"/>
    </source>
</evidence>
<accession>A0AAV4WFS3</accession>
<dbReference type="PROSITE" id="PS50850">
    <property type="entry name" value="MFS"/>
    <property type="match status" value="1"/>
</dbReference>
<comment type="similarity">
    <text evidence="2">Belongs to the major facilitator superfamily. Vesicular transporter family.</text>
</comment>
<dbReference type="InterPro" id="IPR020846">
    <property type="entry name" value="MFS_dom"/>
</dbReference>
<evidence type="ECO:0000256" key="7">
    <source>
        <dbReference type="ARBA" id="ARBA00023136"/>
    </source>
</evidence>
<keyword evidence="6 10" id="KW-1133">Transmembrane helix</keyword>
<keyword evidence="8" id="KW-0325">Glycoprotein</keyword>
<dbReference type="AlphaFoldDB" id="A0AAV4WFS3"/>
<dbReference type="PANTHER" id="PTHR23506">
    <property type="entry name" value="GH10249P"/>
    <property type="match status" value="1"/>
</dbReference>